<gene>
    <name evidence="5" type="ORF">DXN04_04435</name>
</gene>
<evidence type="ECO:0000313" key="6">
    <source>
        <dbReference type="Proteomes" id="UP000261174"/>
    </source>
</evidence>
<dbReference type="AlphaFoldDB" id="A0A3E1P9C2"/>
<reference evidence="5 6" key="1">
    <citation type="submission" date="2018-08" db="EMBL/GenBank/DDBJ databases">
        <title>Chitinophaga sp. K20C18050901, a novel bacterium isolated from forest soil.</title>
        <authorList>
            <person name="Wang C."/>
        </authorList>
    </citation>
    <scope>NUCLEOTIDE SEQUENCE [LARGE SCALE GENOMIC DNA]</scope>
    <source>
        <strain evidence="5 6">K20C18050901</strain>
    </source>
</reference>
<comment type="caution">
    <text evidence="5">The sequence shown here is derived from an EMBL/GenBank/DDBJ whole genome shotgun (WGS) entry which is preliminary data.</text>
</comment>
<evidence type="ECO:0000256" key="3">
    <source>
        <dbReference type="RuleBase" id="RU000363"/>
    </source>
</evidence>
<dbReference type="PANTHER" id="PTHR44196:SF2">
    <property type="entry name" value="SHORT-CHAIN DEHYDROGENASE-RELATED"/>
    <property type="match status" value="1"/>
</dbReference>
<feature type="compositionally biased region" description="Basic and acidic residues" evidence="4">
    <location>
        <begin position="275"/>
        <end position="298"/>
    </location>
</feature>
<accession>A0A3E1P9C2</accession>
<organism evidence="5 6">
    <name type="scientific">Chitinophaga silvisoli</name>
    <dbReference type="NCBI Taxonomy" id="2291814"/>
    <lineage>
        <taxon>Bacteria</taxon>
        <taxon>Pseudomonadati</taxon>
        <taxon>Bacteroidota</taxon>
        <taxon>Chitinophagia</taxon>
        <taxon>Chitinophagales</taxon>
        <taxon>Chitinophagaceae</taxon>
        <taxon>Chitinophaga</taxon>
    </lineage>
</organism>
<keyword evidence="6" id="KW-1185">Reference proteome</keyword>
<dbReference type="Pfam" id="PF00106">
    <property type="entry name" value="adh_short"/>
    <property type="match status" value="1"/>
</dbReference>
<dbReference type="GO" id="GO:0016020">
    <property type="term" value="C:membrane"/>
    <property type="evidence" value="ECO:0007669"/>
    <property type="project" value="TreeGrafter"/>
</dbReference>
<protein>
    <submittedName>
        <fullName evidence="5">SDR family NAD(P)-dependent oxidoreductase</fullName>
    </submittedName>
</protein>
<dbReference type="SUPFAM" id="SSF51735">
    <property type="entry name" value="NAD(P)-binding Rossmann-fold domains"/>
    <property type="match status" value="1"/>
</dbReference>
<feature type="compositionally biased region" description="Polar residues" evidence="4">
    <location>
        <begin position="325"/>
        <end position="343"/>
    </location>
</feature>
<dbReference type="PRINTS" id="PR00080">
    <property type="entry name" value="SDRFAMILY"/>
</dbReference>
<dbReference type="PROSITE" id="PS00061">
    <property type="entry name" value="ADH_SHORT"/>
    <property type="match status" value="1"/>
</dbReference>
<evidence type="ECO:0000256" key="2">
    <source>
        <dbReference type="ARBA" id="ARBA00023002"/>
    </source>
</evidence>
<dbReference type="PRINTS" id="PR00081">
    <property type="entry name" value="GDHRDH"/>
</dbReference>
<dbReference type="InterPro" id="IPR036291">
    <property type="entry name" value="NAD(P)-bd_dom_sf"/>
</dbReference>
<keyword evidence="2" id="KW-0560">Oxidoreductase</keyword>
<dbReference type="InterPro" id="IPR002347">
    <property type="entry name" value="SDR_fam"/>
</dbReference>
<dbReference type="EMBL" id="QTJV01000001">
    <property type="protein sequence ID" value="RFM36754.1"/>
    <property type="molecule type" value="Genomic_DNA"/>
</dbReference>
<proteinExistence type="inferred from homology"/>
<evidence type="ECO:0000313" key="5">
    <source>
        <dbReference type="EMBL" id="RFM36754.1"/>
    </source>
</evidence>
<dbReference type="Proteomes" id="UP000261174">
    <property type="component" value="Unassembled WGS sequence"/>
</dbReference>
<dbReference type="OrthoDB" id="9808814at2"/>
<dbReference type="CDD" id="cd05233">
    <property type="entry name" value="SDR_c"/>
    <property type="match status" value="1"/>
</dbReference>
<feature type="compositionally biased region" description="Polar residues" evidence="4">
    <location>
        <begin position="261"/>
        <end position="270"/>
    </location>
</feature>
<feature type="region of interest" description="Disordered" evidence="4">
    <location>
        <begin position="261"/>
        <end position="343"/>
    </location>
</feature>
<comment type="similarity">
    <text evidence="1 3">Belongs to the short-chain dehydrogenases/reductases (SDR) family.</text>
</comment>
<dbReference type="GO" id="GO:0016491">
    <property type="term" value="F:oxidoreductase activity"/>
    <property type="evidence" value="ECO:0007669"/>
    <property type="project" value="UniProtKB-KW"/>
</dbReference>
<dbReference type="PANTHER" id="PTHR44196">
    <property type="entry name" value="DEHYDROGENASE/REDUCTASE SDR FAMILY MEMBER 7B"/>
    <property type="match status" value="1"/>
</dbReference>
<sequence>MEPVNVENRNKYALITGATSGIGFELAKCFAKDSYNLILVARNEDRLNEVTNELKKNFSVEVTPIAKNLFAPGSAEEIYEETRKMGITVDVLVNDAGQGEWGPFIDTSLERDLDIIHLNIIGLLSLTKLFLRDMVRRNEGKILQVGSEAGTTPMPLLSVYAATKAFVLSFSAALAEELRDTNITITALLPGATDTDFFHKAGQEDTVTYRESELASPEVVAKDGYEALMKGERKIISGNKTKLHVWMNDLLGSKMSASNARKLNEPSHNTAGEKLPQHEASLNEREYISQQSGERDGDLITGRKYKDRPDPDSNEPVLTKENLPDATNESSGKVGSGQRQDSN</sequence>
<dbReference type="RefSeq" id="WP_116852074.1">
    <property type="nucleotide sequence ID" value="NZ_QTJV01000001.1"/>
</dbReference>
<dbReference type="Gene3D" id="3.40.50.720">
    <property type="entry name" value="NAD(P)-binding Rossmann-like Domain"/>
    <property type="match status" value="1"/>
</dbReference>
<evidence type="ECO:0000256" key="4">
    <source>
        <dbReference type="SAM" id="MobiDB-lite"/>
    </source>
</evidence>
<name>A0A3E1P9C2_9BACT</name>
<evidence type="ECO:0000256" key="1">
    <source>
        <dbReference type="ARBA" id="ARBA00006484"/>
    </source>
</evidence>
<dbReference type="InterPro" id="IPR020904">
    <property type="entry name" value="Sc_DH/Rdtase_CS"/>
</dbReference>